<comment type="subcellular location">
    <subcellularLocation>
        <location evidence="1">Nucleus</location>
    </subcellularLocation>
</comment>
<evidence type="ECO:0000256" key="4">
    <source>
        <dbReference type="SAM" id="MobiDB-lite"/>
    </source>
</evidence>
<dbReference type="SUPFAM" id="SSF46689">
    <property type="entry name" value="Homeodomain-like"/>
    <property type="match status" value="1"/>
</dbReference>
<evidence type="ECO:0000259" key="5">
    <source>
        <dbReference type="PROSITE" id="PS50090"/>
    </source>
</evidence>
<dbReference type="AlphaFoldDB" id="A0AAP0P9H9"/>
<dbReference type="PROSITE" id="PS50090">
    <property type="entry name" value="MYB_LIKE"/>
    <property type="match status" value="1"/>
</dbReference>
<sequence>MGKGRAPCCDKTGLKRGPWTPAEDQKLIFFIQKHGHSNWRALPKQAGLRVRLPLSWNQSILSTRFRLWSLIASHLPGRTDNEIKNVWNTHLKKRLKSNGSANPCNQDTNNISESSSSSSSSTSHLKRRYVDSGLGIEEEEVLFIQDQPINGSLEEAYMVLSDTQKESVANLFSDGGWIQPIKCNPYSLEDARDESSPSYSTCSSYVSHPNQFVPQGAQQEERITDQQLLECDKLFDPLEELLQNPLDESAMLECLDGKSSFLLSNEEPALAEAASPQETTSGNINEDSRKEVDNGNWLEYLEYELGVLQENSSTGNAFETQGTSPSIDEILIMEKEIDPVVMYFQTWSSSSSPLPDSSLLNQKQQY</sequence>
<gene>
    <name evidence="7" type="ORF">Scep_012408</name>
</gene>
<feature type="compositionally biased region" description="Low complexity" evidence="4">
    <location>
        <begin position="112"/>
        <end position="123"/>
    </location>
</feature>
<dbReference type="CDD" id="cd00167">
    <property type="entry name" value="SANT"/>
    <property type="match status" value="1"/>
</dbReference>
<dbReference type="Proteomes" id="UP001419268">
    <property type="component" value="Unassembled WGS sequence"/>
</dbReference>
<dbReference type="InterPro" id="IPR015495">
    <property type="entry name" value="Myb_TF_plants"/>
</dbReference>
<evidence type="ECO:0000256" key="2">
    <source>
        <dbReference type="ARBA" id="ARBA00023125"/>
    </source>
</evidence>
<feature type="compositionally biased region" description="Polar residues" evidence="4">
    <location>
        <begin position="97"/>
        <end position="111"/>
    </location>
</feature>
<organism evidence="7 8">
    <name type="scientific">Stephania cephalantha</name>
    <dbReference type="NCBI Taxonomy" id="152367"/>
    <lineage>
        <taxon>Eukaryota</taxon>
        <taxon>Viridiplantae</taxon>
        <taxon>Streptophyta</taxon>
        <taxon>Embryophyta</taxon>
        <taxon>Tracheophyta</taxon>
        <taxon>Spermatophyta</taxon>
        <taxon>Magnoliopsida</taxon>
        <taxon>Ranunculales</taxon>
        <taxon>Menispermaceae</taxon>
        <taxon>Menispermoideae</taxon>
        <taxon>Cissampelideae</taxon>
        <taxon>Stephania</taxon>
    </lineage>
</organism>
<dbReference type="InterPro" id="IPR001005">
    <property type="entry name" value="SANT/Myb"/>
</dbReference>
<dbReference type="Gene3D" id="1.10.10.60">
    <property type="entry name" value="Homeodomain-like"/>
    <property type="match status" value="1"/>
</dbReference>
<dbReference type="InterPro" id="IPR009057">
    <property type="entry name" value="Homeodomain-like_sf"/>
</dbReference>
<feature type="compositionally biased region" description="Polar residues" evidence="4">
    <location>
        <begin position="276"/>
        <end position="285"/>
    </location>
</feature>
<keyword evidence="3" id="KW-0539">Nucleus</keyword>
<feature type="region of interest" description="Disordered" evidence="4">
    <location>
        <begin position="97"/>
        <end position="124"/>
    </location>
</feature>
<feature type="domain" description="Myb-like" evidence="5">
    <location>
        <begin position="11"/>
        <end position="91"/>
    </location>
</feature>
<dbReference type="PROSITE" id="PS51294">
    <property type="entry name" value="HTH_MYB"/>
    <property type="match status" value="1"/>
</dbReference>
<evidence type="ECO:0000256" key="3">
    <source>
        <dbReference type="ARBA" id="ARBA00023242"/>
    </source>
</evidence>
<dbReference type="PANTHER" id="PTHR10641:SF1413">
    <property type="entry name" value="MYB-RELATED PROTEIN MYB4"/>
    <property type="match status" value="1"/>
</dbReference>
<keyword evidence="2" id="KW-0238">DNA-binding</keyword>
<dbReference type="EMBL" id="JBBNAG010000005">
    <property type="protein sequence ID" value="KAK9132880.1"/>
    <property type="molecule type" value="Genomic_DNA"/>
</dbReference>
<feature type="domain" description="HTH myb-type" evidence="6">
    <location>
        <begin position="68"/>
        <end position="95"/>
    </location>
</feature>
<accession>A0AAP0P9H9</accession>
<evidence type="ECO:0000313" key="7">
    <source>
        <dbReference type="EMBL" id="KAK9132880.1"/>
    </source>
</evidence>
<evidence type="ECO:0000313" key="8">
    <source>
        <dbReference type="Proteomes" id="UP001419268"/>
    </source>
</evidence>
<dbReference type="InterPro" id="IPR017930">
    <property type="entry name" value="Myb_dom"/>
</dbReference>
<proteinExistence type="predicted"/>
<reference evidence="7 8" key="1">
    <citation type="submission" date="2024-01" db="EMBL/GenBank/DDBJ databases">
        <title>Genome assemblies of Stephania.</title>
        <authorList>
            <person name="Yang L."/>
        </authorList>
    </citation>
    <scope>NUCLEOTIDE SEQUENCE [LARGE SCALE GENOMIC DNA]</scope>
    <source>
        <strain evidence="7">JXDWG</strain>
        <tissue evidence="7">Leaf</tissue>
    </source>
</reference>
<dbReference type="GO" id="GO:0005634">
    <property type="term" value="C:nucleus"/>
    <property type="evidence" value="ECO:0007669"/>
    <property type="project" value="UniProtKB-SubCell"/>
</dbReference>
<evidence type="ECO:0000259" key="6">
    <source>
        <dbReference type="PROSITE" id="PS51294"/>
    </source>
</evidence>
<dbReference type="GO" id="GO:0003677">
    <property type="term" value="F:DNA binding"/>
    <property type="evidence" value="ECO:0007669"/>
    <property type="project" value="UniProtKB-KW"/>
</dbReference>
<evidence type="ECO:0000256" key="1">
    <source>
        <dbReference type="ARBA" id="ARBA00004123"/>
    </source>
</evidence>
<feature type="region of interest" description="Disordered" evidence="4">
    <location>
        <begin position="269"/>
        <end position="290"/>
    </location>
</feature>
<comment type="caution">
    <text evidence="7">The sequence shown here is derived from an EMBL/GenBank/DDBJ whole genome shotgun (WGS) entry which is preliminary data.</text>
</comment>
<name>A0AAP0P9H9_9MAGN</name>
<keyword evidence="8" id="KW-1185">Reference proteome</keyword>
<dbReference type="SMART" id="SM00717">
    <property type="entry name" value="SANT"/>
    <property type="match status" value="1"/>
</dbReference>
<dbReference type="Pfam" id="PF00249">
    <property type="entry name" value="Myb_DNA-binding"/>
    <property type="match status" value="2"/>
</dbReference>
<protein>
    <submittedName>
        <fullName evidence="7">Uncharacterized protein</fullName>
    </submittedName>
</protein>
<dbReference type="PANTHER" id="PTHR10641">
    <property type="entry name" value="MYB FAMILY TRANSCRIPTION FACTOR"/>
    <property type="match status" value="1"/>
</dbReference>